<proteinExistence type="predicted"/>
<reference evidence="2" key="1">
    <citation type="journal article" date="2017" name="Nature">
        <title>The sunflower genome provides insights into oil metabolism, flowering and Asterid evolution.</title>
        <authorList>
            <person name="Badouin H."/>
            <person name="Gouzy J."/>
            <person name="Grassa C.J."/>
            <person name="Murat F."/>
            <person name="Staton S.E."/>
            <person name="Cottret L."/>
            <person name="Lelandais-Briere C."/>
            <person name="Owens G.L."/>
            <person name="Carrere S."/>
            <person name="Mayjonade B."/>
            <person name="Legrand L."/>
            <person name="Gill N."/>
            <person name="Kane N.C."/>
            <person name="Bowers J.E."/>
            <person name="Hubner S."/>
            <person name="Bellec A."/>
            <person name="Berard A."/>
            <person name="Berges H."/>
            <person name="Blanchet N."/>
            <person name="Boniface M.C."/>
            <person name="Brunel D."/>
            <person name="Catrice O."/>
            <person name="Chaidir N."/>
            <person name="Claudel C."/>
            <person name="Donnadieu C."/>
            <person name="Faraut T."/>
            <person name="Fievet G."/>
            <person name="Helmstetter N."/>
            <person name="King M."/>
            <person name="Knapp S.J."/>
            <person name="Lai Z."/>
            <person name="Le Paslier M.C."/>
            <person name="Lippi Y."/>
            <person name="Lorenzon L."/>
            <person name="Mandel J.R."/>
            <person name="Marage G."/>
            <person name="Marchand G."/>
            <person name="Marquand E."/>
            <person name="Bret-Mestries E."/>
            <person name="Morien E."/>
            <person name="Nambeesan S."/>
            <person name="Nguyen T."/>
            <person name="Pegot-Espagnet P."/>
            <person name="Pouilly N."/>
            <person name="Raftis F."/>
            <person name="Sallet E."/>
            <person name="Schiex T."/>
            <person name="Thomas J."/>
            <person name="Vandecasteele C."/>
            <person name="Vares D."/>
            <person name="Vear F."/>
            <person name="Vautrin S."/>
            <person name="Crespi M."/>
            <person name="Mangin B."/>
            <person name="Burke J.M."/>
            <person name="Salse J."/>
            <person name="Munos S."/>
            <person name="Vincourt P."/>
            <person name="Rieseberg L.H."/>
            <person name="Langlade N.B."/>
        </authorList>
    </citation>
    <scope>NUCLEOTIDE SEQUENCE</scope>
    <source>
        <tissue evidence="2">Leaves</tissue>
    </source>
</reference>
<organism evidence="2 3">
    <name type="scientific">Helianthus annuus</name>
    <name type="common">Common sunflower</name>
    <dbReference type="NCBI Taxonomy" id="4232"/>
    <lineage>
        <taxon>Eukaryota</taxon>
        <taxon>Viridiplantae</taxon>
        <taxon>Streptophyta</taxon>
        <taxon>Embryophyta</taxon>
        <taxon>Tracheophyta</taxon>
        <taxon>Spermatophyta</taxon>
        <taxon>Magnoliopsida</taxon>
        <taxon>eudicotyledons</taxon>
        <taxon>Gunneridae</taxon>
        <taxon>Pentapetalae</taxon>
        <taxon>asterids</taxon>
        <taxon>campanulids</taxon>
        <taxon>Asterales</taxon>
        <taxon>Asteraceae</taxon>
        <taxon>Asteroideae</taxon>
        <taxon>Heliantheae alliance</taxon>
        <taxon>Heliantheae</taxon>
        <taxon>Helianthus</taxon>
    </lineage>
</organism>
<evidence type="ECO:0000313" key="2">
    <source>
        <dbReference type="EMBL" id="KAF5797947.1"/>
    </source>
</evidence>
<feature type="transmembrane region" description="Helical" evidence="1">
    <location>
        <begin position="45"/>
        <end position="67"/>
    </location>
</feature>
<evidence type="ECO:0000256" key="1">
    <source>
        <dbReference type="SAM" id="Phobius"/>
    </source>
</evidence>
<dbReference type="Gramene" id="mRNA:HanXRQr2_Chr07g0286861">
    <property type="protein sequence ID" value="CDS:HanXRQr2_Chr07g0286861.1"/>
    <property type="gene ID" value="HanXRQr2_Chr07g0286861"/>
</dbReference>
<dbReference type="EMBL" id="MNCJ02000322">
    <property type="protein sequence ID" value="KAF5797947.1"/>
    <property type="molecule type" value="Genomic_DNA"/>
</dbReference>
<keyword evidence="1" id="KW-1133">Transmembrane helix</keyword>
<evidence type="ECO:0000313" key="3">
    <source>
        <dbReference type="Proteomes" id="UP000215914"/>
    </source>
</evidence>
<gene>
    <name evidence="2" type="ORF">HanXRQr2_Chr07g0286861</name>
</gene>
<comment type="caution">
    <text evidence="2">The sequence shown here is derived from an EMBL/GenBank/DDBJ whole genome shotgun (WGS) entry which is preliminary data.</text>
</comment>
<keyword evidence="1" id="KW-0472">Membrane</keyword>
<keyword evidence="3" id="KW-1185">Reference proteome</keyword>
<keyword evidence="1" id="KW-0812">Transmembrane</keyword>
<name>A0A9K3NEW1_HELAN</name>
<accession>A0A9K3NEW1</accession>
<protein>
    <submittedName>
        <fullName evidence="2">Uncharacterized protein</fullName>
    </submittedName>
</protein>
<reference evidence="2" key="2">
    <citation type="submission" date="2020-06" db="EMBL/GenBank/DDBJ databases">
        <title>Helianthus annuus Genome sequencing and assembly Release 2.</title>
        <authorList>
            <person name="Gouzy J."/>
            <person name="Langlade N."/>
            <person name="Munos S."/>
        </authorList>
    </citation>
    <scope>NUCLEOTIDE SEQUENCE</scope>
    <source>
        <tissue evidence="2">Leaves</tissue>
    </source>
</reference>
<dbReference type="Proteomes" id="UP000215914">
    <property type="component" value="Unassembled WGS sequence"/>
</dbReference>
<dbReference type="AlphaFoldDB" id="A0A9K3NEW1"/>
<sequence length="71" mass="8707">MSHQHTNKRGLSCSIFTKHYYDLRVRELTLNHFKFETTLCFRHSWVFIACICFNFFSTLLWCLSYLFPHRL</sequence>